<sequence length="2809" mass="316215">MGSQEQMYELWMHYSSKRDIQFFKRYVDRFLQQYPASIDLEFTHLAEGRTLSGPNSATLPDGLLETLVVELASCSLQCKEVISDWDVLQYATQIVQVLIATCRHHDNIALVGSCEYFKHIIPLATAAFKTIPSQEGLYLELLVNFIQHSLHLLECMYDPLHLWRRHLSNHVGKTTQSSRPALLSVEVVPFFYDCLSNPTWSIAIKSGLHCHVLHMFGAIVTGSKPNAQMATTPPTVDMLFRLLTSESDHGVTRGPDSEKHSVTELVLRCLVQMIKVIHSCCPEERQVELSELLEQLLQALRSSHRNSDVQYAIFRSIPQTLLDSCSNKSSLQRAFVKADVFTTLLTILETATVSDGNKQLAVFFTVHLLGAILNGSLYAKEIFKETIGYDKLGELIDRLGTPSQELIETLMDMVFDTPYKPDNKLLIQNTGVVSLLLFLLPLIHHNPTLQEFVVDGLAHSCVSCDYNRMQCCYDGIVSGVIRALQCREQLHRKTEERLIGLLESLGAYSITSSQLKTLIGLMRGEDDQSLSGNCTRLMRALSRMARKEGKLSAHHYFDFQADETGISIPVIKKWPGSSFSFHTWVCLNTTPVTLEKGLYRRQLYSFYTASGCGFEAFFTLDGVLVVAICTKKEFFSVSLTDYPITDNNWHQVNIVHYGSKRPFVQSQLSTFIDGYLRQTSQLKFPAMGEPFVSSFISSPPTFNSLEQEDEIDSTAVAMRPRSTSTTTISSKRPFTLRVLKGQSQSMSEETPISMVPADMKYLEWGSSRSLQGQMGSACVFYDTLTPLQVKKLYAAGPNVLTLFQVDDPDLADLNSKVLIYYHGKACKDSTCMDLSRNQPYDGSLTGHSCSTGRLKDVLNCIGGVQGLFPLLELSLQGQAGSEVTTPEEVESPTASVNVENVDTDWEILPMNMQCEARLERNRISGFLSLLKNVCIGHSINQELLHKTQGLATIGALLQKAESSLIDVNVLMAVQLLVESVCAGSPHLLKSAHRHLLFDFRIWSRSDFPVRIGHIQYLATIIKDNRKTFRKAYGVQFMLDVIRAYYSGDTDITVDDSKAIRHSLRGLIRYYVYRSINHQELQCILGFIAAVKEQALIEEALDLLLSLMETPGKDQLLLLLYEHGSADLLYVLLTRPEYSDGVQVRVLKLFAGMLHSTKVQEKNKTRIRLQDIGFSGLTLLMEHAAVSMSVARTLVELVTEGQLNHRGLLAVLKTLHSANALVKLEACTQLLHILYTQPDARTQIAKIPGWQDTLARLIIKTQDNDNNLLGVEMNGFFSTKQLQASESSLDSLTTEDMDAIPLTSNHPPFTSVSNTAEGFSNSITTTSNGTAAYHESASLNSESLDQDKLERSRAATMPICASTTQIIIDRTHCNSDNSPSMPSTFPTQSDSSWSLPISVDTDSIATESTLSIDTPDDSSILCAVDSGVSLTRPSDLNISLLSERDEPTAIYDLSPGGIIQKERNEQTLVDTLIEICVQIMWLGVDGSSEDTWIARGQIFKCIADLSSSHQILRPANQIKRQMLEKLLEGAAGAIRAAGTSTAANAENALYLVKLVYDFLFGVAGSDPTSWSVKLEEGVVDLLDILQVWTDTSHIEEWKEMSRLGLRLLLRFSSHNNLEEMSHLGLRLLLRFSSHNNLEVRIREIEGERERETDMSHIEEWKEMSHLGLRLLLRFSSHNNLEICAMASARLHHLIQSRPITSPSEACFFLGSLDEALIQSLDETDGKEDTFAYMIPLARAMVDKYRDELGMSSFLVNLPSTETSPTFVEDFKEYCKSEEWRMYIEKQVQPFMHEYITNNYSDITAKMSKYWRKCFDVLNTNIHKRERERGESKLKFTVSHDVCFLEGKEKECCLICCLLSTQVIEPFNAMCKTENARHASTCIKLTNQHQSTMRQWRAAKRFLIGERGAWAERNPQDIFWKLSSQENFSRMRLKLMQNYNYDQHIDASQQRDNTGVATESSQALPLGVAKEARVSDMELQDDRLGDEEWNLVNVESGGEEQGETVKEKVVISEECQLITLVDVIPGKLDITTTHVYFYDTSPEKEEVFGQDFKWSLSHLREVHLRRYNLRRSAIEVFFINQTNYFINFKDRKTRNKAYSRILSLRPPNLYYTGAKSPADLLKASGLTQKWINREISNFDYLMQLNTIAGRTYNDLSQYPVFPWILSDYSSEELDLENPEVFRDLSKPVGVVNPKHIPEVQGKYENFEDPSGTIDKFHYGTHYSNAAGVMHYLVRMEPFTMLHIQLQSGRFDCADRQFHSIESLWDTLMENPNDVKELIPEFFYLPEFLVNANQFDLGCLQTGEPVEDVILPKWAKTPEDFIHKHRQALESDYVSSHLHNWIDLIFGYKQKGPAAVEALNVFYYCTYEGAVDLDAIKDDIQRQAVEGMINNFGQTPCQLLKEPHPQRRLASSPEESTRSKGLMRTQPNFSNIFEHLDELKAFFVEASTADNDPLVYVRVPKSQTKSFIYQGMPDTMVTVTQKGVVGTHSWLPYDKSISNYFTFDRDSTLLSSKTRKLVSGPFAPGMHVTAKLFVATHDARLLFVVGHWDNSLRVFNLKSSGRLVAHVTRHMDVVTCIALDGCGMQLITGSRDTTCMVWEITYQNGVASGINNKPIQTLYGHDDEVTCVALSSQLDMAVSASKDGTIIVNTILKGHYIRTLRPPNDPNAPLSIPCLAISEEGHIIIHLRQPAASKHMQGKGIPSKQSAASKPAPDHCSLHLYSVNGKHLCTEMNAGCLTDMEVVEDFLLTSDSRGIICFRKIFELKAVTTMRLQLPVHCLSVVPSKSQVLAGLRDGKLIIVSIDRLPEARKIF</sequence>
<dbReference type="InterPro" id="IPR011993">
    <property type="entry name" value="PH-like_dom_sf"/>
</dbReference>
<dbReference type="InterPro" id="IPR036322">
    <property type="entry name" value="WD40_repeat_dom_sf"/>
</dbReference>
<evidence type="ECO:0000256" key="1">
    <source>
        <dbReference type="ARBA" id="ARBA00022574"/>
    </source>
</evidence>
<dbReference type="SUPFAM" id="SSF49899">
    <property type="entry name" value="Concanavalin A-like lectins/glucanases"/>
    <property type="match status" value="1"/>
</dbReference>
<dbReference type="InterPro" id="IPR001680">
    <property type="entry name" value="WD40_rpt"/>
</dbReference>
<evidence type="ECO:0000256" key="3">
    <source>
        <dbReference type="PROSITE-ProRule" id="PRU00221"/>
    </source>
</evidence>
<dbReference type="InterPro" id="IPR031570">
    <property type="entry name" value="NBEA/BDCP_DUF4704"/>
</dbReference>
<dbReference type="Pfam" id="PF16057">
    <property type="entry name" value="DUF4800"/>
    <property type="match status" value="2"/>
</dbReference>
<dbReference type="InterPro" id="IPR019775">
    <property type="entry name" value="WD40_repeat_CS"/>
</dbReference>
<dbReference type="EnsemblMetazoa" id="XM_030974533">
    <property type="protein sequence ID" value="XP_030830393"/>
    <property type="gene ID" value="LOC580791"/>
</dbReference>
<reference evidence="8" key="1">
    <citation type="submission" date="2015-02" db="EMBL/GenBank/DDBJ databases">
        <title>Genome sequencing for Strongylocentrotus purpuratus.</title>
        <authorList>
            <person name="Murali S."/>
            <person name="Liu Y."/>
            <person name="Vee V."/>
            <person name="English A."/>
            <person name="Wang M."/>
            <person name="Skinner E."/>
            <person name="Han Y."/>
            <person name="Muzny D.M."/>
            <person name="Worley K.C."/>
            <person name="Gibbs R.A."/>
        </authorList>
    </citation>
    <scope>NUCLEOTIDE SEQUENCE</scope>
</reference>
<dbReference type="Gene3D" id="1.10.1540.10">
    <property type="entry name" value="BEACH domain"/>
    <property type="match status" value="1"/>
</dbReference>
<dbReference type="OMA" id="NFRIWAK"/>
<dbReference type="InterPro" id="IPR046851">
    <property type="entry name" value="NBCH_WD40"/>
</dbReference>
<dbReference type="Gene3D" id="2.30.29.30">
    <property type="entry name" value="Pleckstrin-homology domain (PH domain)/Phosphotyrosine-binding domain (PTB)"/>
    <property type="match status" value="1"/>
</dbReference>
<name>A0A7M7N334_STRPU</name>
<dbReference type="FunFam" id="1.10.1540.10:FF:000001">
    <property type="entry name" value="neurobeachin isoform X1"/>
    <property type="match status" value="1"/>
</dbReference>
<dbReference type="Pfam" id="PF14844">
    <property type="entry name" value="PH_BEACH"/>
    <property type="match status" value="1"/>
</dbReference>
<dbReference type="Pfam" id="PF15787">
    <property type="entry name" value="DUF4704"/>
    <property type="match status" value="1"/>
</dbReference>
<dbReference type="OrthoDB" id="26681at2759"/>
<dbReference type="SUPFAM" id="SSF48371">
    <property type="entry name" value="ARM repeat"/>
    <property type="match status" value="3"/>
</dbReference>
<evidence type="ECO:0000259" key="6">
    <source>
        <dbReference type="PROSITE" id="PS51783"/>
    </source>
</evidence>
<evidence type="ECO:0000313" key="8">
    <source>
        <dbReference type="Proteomes" id="UP000007110"/>
    </source>
</evidence>
<accession>A0A7M7N334</accession>
<dbReference type="SMART" id="SM00320">
    <property type="entry name" value="WD40"/>
    <property type="match status" value="3"/>
</dbReference>
<dbReference type="InterPro" id="IPR016024">
    <property type="entry name" value="ARM-type_fold"/>
</dbReference>
<dbReference type="InterPro" id="IPR011989">
    <property type="entry name" value="ARM-like"/>
</dbReference>
<dbReference type="PROSITE" id="PS50197">
    <property type="entry name" value="BEACH"/>
    <property type="match status" value="1"/>
</dbReference>
<evidence type="ECO:0000256" key="4">
    <source>
        <dbReference type="SAM" id="MobiDB-lite"/>
    </source>
</evidence>
<dbReference type="GO" id="GO:0016020">
    <property type="term" value="C:membrane"/>
    <property type="evidence" value="ECO:0000318"/>
    <property type="project" value="GO_Central"/>
</dbReference>
<dbReference type="PROSITE" id="PS50082">
    <property type="entry name" value="WD_REPEATS_2"/>
    <property type="match status" value="2"/>
</dbReference>
<dbReference type="SUPFAM" id="SSF50978">
    <property type="entry name" value="WD40 repeat-like"/>
    <property type="match status" value="1"/>
</dbReference>
<dbReference type="InterPro" id="IPR036372">
    <property type="entry name" value="BEACH_dom_sf"/>
</dbReference>
<dbReference type="Proteomes" id="UP000007110">
    <property type="component" value="Unassembled WGS sequence"/>
</dbReference>
<keyword evidence="8" id="KW-1185">Reference proteome</keyword>
<dbReference type="SUPFAM" id="SSF50729">
    <property type="entry name" value="PH domain-like"/>
    <property type="match status" value="1"/>
</dbReference>
<dbReference type="SMART" id="SM01026">
    <property type="entry name" value="Beach"/>
    <property type="match status" value="1"/>
</dbReference>
<dbReference type="GO" id="GO:0005829">
    <property type="term" value="C:cytosol"/>
    <property type="evidence" value="ECO:0000318"/>
    <property type="project" value="GO_Central"/>
</dbReference>
<feature type="repeat" description="WD" evidence="3">
    <location>
        <begin position="2564"/>
        <end position="2605"/>
    </location>
</feature>
<dbReference type="InterPro" id="IPR050865">
    <property type="entry name" value="BEACH_Domain"/>
</dbReference>
<feature type="region of interest" description="Disordered" evidence="4">
    <location>
        <begin position="2400"/>
        <end position="2419"/>
    </location>
</feature>
<dbReference type="InterPro" id="IPR013320">
    <property type="entry name" value="ConA-like_dom_sf"/>
</dbReference>
<dbReference type="RefSeq" id="XP_030830393.1">
    <property type="nucleotide sequence ID" value="XM_030974533.1"/>
</dbReference>
<dbReference type="CDD" id="cd06071">
    <property type="entry name" value="Beach"/>
    <property type="match status" value="1"/>
</dbReference>
<dbReference type="Pfam" id="PF20426">
    <property type="entry name" value="NBCH_WD40"/>
    <property type="match status" value="1"/>
</dbReference>
<dbReference type="GO" id="GO:0008104">
    <property type="term" value="P:intracellular protein localization"/>
    <property type="evidence" value="ECO:0000318"/>
    <property type="project" value="GO_Central"/>
</dbReference>
<dbReference type="InterPro" id="IPR023362">
    <property type="entry name" value="PH-BEACH_dom"/>
</dbReference>
<dbReference type="Pfam" id="PF20425">
    <property type="entry name" value="Neurobeachin"/>
    <property type="match status" value="1"/>
</dbReference>
<organism evidence="7 8">
    <name type="scientific">Strongylocentrotus purpuratus</name>
    <name type="common">Purple sea urchin</name>
    <dbReference type="NCBI Taxonomy" id="7668"/>
    <lineage>
        <taxon>Eukaryota</taxon>
        <taxon>Metazoa</taxon>
        <taxon>Echinodermata</taxon>
        <taxon>Eleutherozoa</taxon>
        <taxon>Echinozoa</taxon>
        <taxon>Echinoidea</taxon>
        <taxon>Euechinoidea</taxon>
        <taxon>Echinacea</taxon>
        <taxon>Camarodonta</taxon>
        <taxon>Echinidea</taxon>
        <taxon>Strongylocentrotidae</taxon>
        <taxon>Strongylocentrotus</taxon>
    </lineage>
</organism>
<keyword evidence="2" id="KW-0677">Repeat</keyword>
<dbReference type="SUPFAM" id="SSF81837">
    <property type="entry name" value="BEACH domain"/>
    <property type="match status" value="1"/>
</dbReference>
<dbReference type="Pfam" id="PF02138">
    <property type="entry name" value="Beach"/>
    <property type="match status" value="1"/>
</dbReference>
<feature type="domain" description="BEACH" evidence="5">
    <location>
        <begin position="2113"/>
        <end position="2404"/>
    </location>
</feature>
<dbReference type="PROSITE" id="PS51783">
    <property type="entry name" value="PH_BEACH"/>
    <property type="match status" value="1"/>
</dbReference>
<dbReference type="CDD" id="cd01201">
    <property type="entry name" value="PH_BEACH"/>
    <property type="match status" value="1"/>
</dbReference>
<keyword evidence="1 3" id="KW-0853">WD repeat</keyword>
<dbReference type="PANTHER" id="PTHR13743:SF112">
    <property type="entry name" value="BEACH DOMAIN-CONTAINING PROTEIN"/>
    <property type="match status" value="1"/>
</dbReference>
<dbReference type="PANTHER" id="PTHR13743">
    <property type="entry name" value="BEIGE/BEACH-RELATED"/>
    <property type="match status" value="1"/>
</dbReference>
<dbReference type="InParanoid" id="A0A7M7N334"/>
<evidence type="ECO:0000259" key="5">
    <source>
        <dbReference type="PROSITE" id="PS50197"/>
    </source>
</evidence>
<dbReference type="KEGG" id="spu:580791"/>
<reference evidence="7" key="2">
    <citation type="submission" date="2021-01" db="UniProtKB">
        <authorList>
            <consortium name="EnsemblMetazoa"/>
        </authorList>
    </citation>
    <scope>IDENTIFICATION</scope>
</reference>
<evidence type="ECO:0000313" key="7">
    <source>
        <dbReference type="EnsemblMetazoa" id="XP_030830393"/>
    </source>
</evidence>
<evidence type="ECO:0000256" key="2">
    <source>
        <dbReference type="ARBA" id="ARBA00022737"/>
    </source>
</evidence>
<dbReference type="Gene3D" id="2.130.10.10">
    <property type="entry name" value="YVTN repeat-like/Quinoprotein amine dehydrogenase"/>
    <property type="match status" value="1"/>
</dbReference>
<dbReference type="InterPro" id="IPR046852">
    <property type="entry name" value="Neurobeachin_a-sol"/>
</dbReference>
<dbReference type="InterPro" id="IPR015943">
    <property type="entry name" value="WD40/YVTN_repeat-like_dom_sf"/>
</dbReference>
<feature type="domain" description="BEACH-type PH" evidence="6">
    <location>
        <begin position="2002"/>
        <end position="2100"/>
    </location>
</feature>
<dbReference type="FunCoup" id="A0A7M7N334">
    <property type="interactions" value="832"/>
</dbReference>
<dbReference type="Gene3D" id="1.25.10.10">
    <property type="entry name" value="Leucine-rich Repeat Variant"/>
    <property type="match status" value="1"/>
</dbReference>
<dbReference type="GO" id="GO:0019901">
    <property type="term" value="F:protein kinase binding"/>
    <property type="evidence" value="ECO:0000318"/>
    <property type="project" value="GO_Central"/>
</dbReference>
<protein>
    <recommendedName>
        <fullName evidence="9">Neurobeachin-like protein 1</fullName>
    </recommendedName>
</protein>
<feature type="repeat" description="WD" evidence="3">
    <location>
        <begin position="2615"/>
        <end position="2645"/>
    </location>
</feature>
<dbReference type="PROSITE" id="PS00678">
    <property type="entry name" value="WD_REPEATS_1"/>
    <property type="match status" value="1"/>
</dbReference>
<proteinExistence type="predicted"/>
<dbReference type="InterPro" id="IPR000409">
    <property type="entry name" value="BEACH_dom"/>
</dbReference>
<dbReference type="GeneID" id="580791"/>
<evidence type="ECO:0008006" key="9">
    <source>
        <dbReference type="Google" id="ProtNLM"/>
    </source>
</evidence>